<name>A0A0C2CZK7_9BACT</name>
<dbReference type="PROSITE" id="PS50263">
    <property type="entry name" value="CN_HYDROLASE"/>
    <property type="match status" value="1"/>
</dbReference>
<dbReference type="InterPro" id="IPR000182">
    <property type="entry name" value="GNAT_dom"/>
</dbReference>
<dbReference type="CDD" id="cd04301">
    <property type="entry name" value="NAT_SF"/>
    <property type="match status" value="1"/>
</dbReference>
<dbReference type="Gene3D" id="3.60.110.10">
    <property type="entry name" value="Carbon-nitrogen hydrolase"/>
    <property type="match status" value="1"/>
</dbReference>
<evidence type="ECO:0000313" key="4">
    <source>
        <dbReference type="EMBL" id="KIG15060.1"/>
    </source>
</evidence>
<dbReference type="PROSITE" id="PS01227">
    <property type="entry name" value="UPF0012"/>
    <property type="match status" value="1"/>
</dbReference>
<gene>
    <name evidence="4" type="ORF">DB30_06092</name>
</gene>
<dbReference type="Pfam" id="PF00583">
    <property type="entry name" value="Acetyltransf_1"/>
    <property type="match status" value="1"/>
</dbReference>
<dbReference type="InterPro" id="IPR001110">
    <property type="entry name" value="UPF0012_CS"/>
</dbReference>
<dbReference type="PANTHER" id="PTHR23088:SF50">
    <property type="entry name" value="HYDROLASE YHCX"/>
    <property type="match status" value="1"/>
</dbReference>
<dbReference type="CDD" id="cd07574">
    <property type="entry name" value="nitrilase_Rim1_like"/>
    <property type="match status" value="1"/>
</dbReference>
<dbReference type="Pfam" id="PF00795">
    <property type="entry name" value="CN_hydrolase"/>
    <property type="match status" value="1"/>
</dbReference>
<feature type="domain" description="CN hydrolase" evidence="2">
    <location>
        <begin position="223"/>
        <end position="478"/>
    </location>
</feature>
<dbReference type="RefSeq" id="WP_052552456.1">
    <property type="nucleotide sequence ID" value="NZ_JMCC02000061.1"/>
</dbReference>
<sequence>MASTRTRDKQLVVVRKLRKRDLEQVRDLQRECFPGIAPWSKAQFNRLIEMFPEGQLCVDLDGKIVATSSSLLVNGAAYTQNHAFKDLEITGSASAFDPEGDTLYGIDIAVRPRSRGQRFARRLYEARKELARTLNLRRMLIGGRVPNFHKHQGELSIHDYVAHVVRKQIRDTTLNAQLANGFAIRRVLPNYLPSDAESCGFAVLMEWLNPHYTPPQALAPDSVRVATANYQMRSVASFEEFATQCEFFIDTAADYHCDFVLFPELLTNQLLGLLPPERPALQARNLDRFTEQYIDYFQRSAIKYNVNVIAGSHLTVEKGRLFNIAYLFHRDGRVEKQYKLHITPAEQRWWGVEHGNDVQVFDTDMGKVAILICYDVEFPELARVAAGRGARIMFIPYNTDIRAAHIRVRSCAAARCIENHVYCVLSGPIGNLPQVEGADIHYAQAAILTPSDIQFPRDGIAAQANENVEALIIHDLDMAVLRRTRKLGSVRPWVDRRTDLYKVMIKDGDKPTEY</sequence>
<comment type="similarity">
    <text evidence="1">Belongs to the carbon-nitrogen hydrolase superfamily. NIT1/NIT2 family.</text>
</comment>
<reference evidence="4 5" key="1">
    <citation type="submission" date="2014-12" db="EMBL/GenBank/DDBJ databases">
        <title>Genome assembly of Enhygromyxa salina DSM 15201.</title>
        <authorList>
            <person name="Sharma G."/>
            <person name="Subramanian S."/>
        </authorList>
    </citation>
    <scope>NUCLEOTIDE SEQUENCE [LARGE SCALE GENOMIC DNA]</scope>
    <source>
        <strain evidence="4 5">DSM 15201</strain>
    </source>
</reference>
<evidence type="ECO:0000259" key="3">
    <source>
        <dbReference type="PROSITE" id="PS51186"/>
    </source>
</evidence>
<evidence type="ECO:0000256" key="1">
    <source>
        <dbReference type="ARBA" id="ARBA00010613"/>
    </source>
</evidence>
<dbReference type="PANTHER" id="PTHR23088">
    <property type="entry name" value="NITRILASE-RELATED"/>
    <property type="match status" value="1"/>
</dbReference>
<dbReference type="InterPro" id="IPR036526">
    <property type="entry name" value="C-N_Hydrolase_sf"/>
</dbReference>
<dbReference type="InterPro" id="IPR003010">
    <property type="entry name" value="C-N_Hydrolase"/>
</dbReference>
<dbReference type="SUPFAM" id="SSF55729">
    <property type="entry name" value="Acyl-CoA N-acyltransferases (Nat)"/>
    <property type="match status" value="1"/>
</dbReference>
<evidence type="ECO:0000313" key="5">
    <source>
        <dbReference type="Proteomes" id="UP000031599"/>
    </source>
</evidence>
<dbReference type="Proteomes" id="UP000031599">
    <property type="component" value="Unassembled WGS sequence"/>
</dbReference>
<dbReference type="GO" id="GO:0016747">
    <property type="term" value="F:acyltransferase activity, transferring groups other than amino-acyl groups"/>
    <property type="evidence" value="ECO:0007669"/>
    <property type="project" value="InterPro"/>
</dbReference>
<accession>A0A0C2CZK7</accession>
<dbReference type="AlphaFoldDB" id="A0A0C2CZK7"/>
<feature type="domain" description="N-acetyltransferase" evidence="3">
    <location>
        <begin position="12"/>
        <end position="210"/>
    </location>
</feature>
<protein>
    <submittedName>
        <fullName evidence="4">Aliphatic amidase AmiE</fullName>
    </submittedName>
</protein>
<proteinExistence type="inferred from homology"/>
<dbReference type="SUPFAM" id="SSF56317">
    <property type="entry name" value="Carbon-nitrogen hydrolase"/>
    <property type="match status" value="1"/>
</dbReference>
<evidence type="ECO:0000259" key="2">
    <source>
        <dbReference type="PROSITE" id="PS50263"/>
    </source>
</evidence>
<organism evidence="4 5">
    <name type="scientific">Enhygromyxa salina</name>
    <dbReference type="NCBI Taxonomy" id="215803"/>
    <lineage>
        <taxon>Bacteria</taxon>
        <taxon>Pseudomonadati</taxon>
        <taxon>Myxococcota</taxon>
        <taxon>Polyangia</taxon>
        <taxon>Nannocystales</taxon>
        <taxon>Nannocystaceae</taxon>
        <taxon>Enhygromyxa</taxon>
    </lineage>
</organism>
<dbReference type="PROSITE" id="PS51186">
    <property type="entry name" value="GNAT"/>
    <property type="match status" value="1"/>
</dbReference>
<dbReference type="InterPro" id="IPR016181">
    <property type="entry name" value="Acyl_CoA_acyltransferase"/>
</dbReference>
<dbReference type="EMBL" id="JMCC02000061">
    <property type="protein sequence ID" value="KIG15060.1"/>
    <property type="molecule type" value="Genomic_DNA"/>
</dbReference>
<comment type="caution">
    <text evidence="4">The sequence shown here is derived from an EMBL/GenBank/DDBJ whole genome shotgun (WGS) entry which is preliminary data.</text>
</comment>
<dbReference type="Gene3D" id="3.40.630.30">
    <property type="match status" value="1"/>
</dbReference>